<dbReference type="OrthoDB" id="9807384at2"/>
<dbReference type="InterPro" id="IPR025738">
    <property type="entry name" value="BatD"/>
</dbReference>
<dbReference type="RefSeq" id="WP_096351583.1">
    <property type="nucleotide sequence ID" value="NZ_AP017313.1"/>
</dbReference>
<dbReference type="Pfam" id="PF13584">
    <property type="entry name" value="BatD"/>
    <property type="match status" value="1"/>
</dbReference>
<name>A0A0X8X141_9SPHI</name>
<accession>A0A0X8X141</accession>
<gene>
    <name evidence="1" type="ORF">MgSA37_02035</name>
</gene>
<keyword evidence="2" id="KW-1185">Reference proteome</keyword>
<protein>
    <submittedName>
        <fullName evidence="1">Uncharacterized protein</fullName>
    </submittedName>
</protein>
<dbReference type="EMBL" id="AP017313">
    <property type="protein sequence ID" value="BAU53864.1"/>
    <property type="molecule type" value="Genomic_DNA"/>
</dbReference>
<reference evidence="1 2" key="1">
    <citation type="submission" date="2015-12" db="EMBL/GenBank/DDBJ databases">
        <title>Genome sequence of Mucilaginibacter gotjawali.</title>
        <authorList>
            <person name="Lee J.S."/>
            <person name="Lee K.C."/>
            <person name="Kim K.K."/>
            <person name="Lee B.W."/>
        </authorList>
    </citation>
    <scope>NUCLEOTIDE SEQUENCE [LARGE SCALE GENOMIC DNA]</scope>
    <source>
        <strain evidence="1 2">SA3-7</strain>
    </source>
</reference>
<sequence length="322" mass="36848">MNNRFLNFILALLLLTCLSYKASAQNIQAEAKLQQYTIRIGDQTKLFLSVHQPAKEHVNFPKLTDTVTGKIQVVSANKPDTTYDQNDHSSLTVTQSYTITCFDAGTYTIPSFSIRTAGGVIKTNELTLQVETVKVDTTKAIYDIKQPITVSYTFVDWLKDNWYWIVFPLLVVGLIIGLIWYLRSRPKAEPVVQISKPVVPPHVTALNQLNQLKDKKLWQQEEVKQYYIELSDIIREYLEKRYAIKTHEKTTDEIFDSLKRIIITDTNRSKLKHILVLADLVKFAKEKPLPAENEQSIEIAVDFVVATKQQERPATEGGNQYV</sequence>
<dbReference type="Proteomes" id="UP000218263">
    <property type="component" value="Chromosome"/>
</dbReference>
<proteinExistence type="predicted"/>
<dbReference type="KEGG" id="mgot:MgSA37_02035"/>
<evidence type="ECO:0000313" key="2">
    <source>
        <dbReference type="Proteomes" id="UP000218263"/>
    </source>
</evidence>
<dbReference type="AlphaFoldDB" id="A0A0X8X141"/>
<organism evidence="1 2">
    <name type="scientific">Mucilaginibacter gotjawali</name>
    <dbReference type="NCBI Taxonomy" id="1550579"/>
    <lineage>
        <taxon>Bacteria</taxon>
        <taxon>Pseudomonadati</taxon>
        <taxon>Bacteroidota</taxon>
        <taxon>Sphingobacteriia</taxon>
        <taxon>Sphingobacteriales</taxon>
        <taxon>Sphingobacteriaceae</taxon>
        <taxon>Mucilaginibacter</taxon>
    </lineage>
</organism>
<evidence type="ECO:0000313" key="1">
    <source>
        <dbReference type="EMBL" id="BAU53864.1"/>
    </source>
</evidence>